<evidence type="ECO:0000256" key="13">
    <source>
        <dbReference type="ARBA" id="ARBA00077266"/>
    </source>
</evidence>
<evidence type="ECO:0000256" key="17">
    <source>
        <dbReference type="SAM" id="MobiDB-lite"/>
    </source>
</evidence>
<dbReference type="SUPFAM" id="SSF57850">
    <property type="entry name" value="RING/U-box"/>
    <property type="match status" value="1"/>
</dbReference>
<feature type="region of interest" description="Disordered" evidence="17">
    <location>
        <begin position="1"/>
        <end position="26"/>
    </location>
</feature>
<accession>S7N7E4</accession>
<dbReference type="GO" id="GO:0006302">
    <property type="term" value="P:double-strand break repair"/>
    <property type="evidence" value="ECO:0007669"/>
    <property type="project" value="TreeGrafter"/>
</dbReference>
<evidence type="ECO:0000256" key="2">
    <source>
        <dbReference type="ARBA" id="ARBA00004123"/>
    </source>
</evidence>
<keyword evidence="7 15" id="KW-0863">Zinc-finger</keyword>
<dbReference type="EMBL" id="KE163428">
    <property type="protein sequence ID" value="EPQ12020.1"/>
    <property type="molecule type" value="Genomic_DNA"/>
</dbReference>
<feature type="compositionally biased region" description="Low complexity" evidence="17">
    <location>
        <begin position="7"/>
        <end position="17"/>
    </location>
</feature>
<dbReference type="SMART" id="SM00184">
    <property type="entry name" value="RING"/>
    <property type="match status" value="1"/>
</dbReference>
<dbReference type="GO" id="GO:0031491">
    <property type="term" value="F:nucleosome binding"/>
    <property type="evidence" value="ECO:0007669"/>
    <property type="project" value="TreeGrafter"/>
</dbReference>
<keyword evidence="9" id="KW-0862">Zinc</keyword>
<dbReference type="EC" id="2.3.2.27" evidence="3"/>
<keyword evidence="8" id="KW-0833">Ubl conjugation pathway</keyword>
<dbReference type="GO" id="GO:0008270">
    <property type="term" value="F:zinc ion binding"/>
    <property type="evidence" value="ECO:0007669"/>
    <property type="project" value="UniProtKB-KW"/>
</dbReference>
<dbReference type="Proteomes" id="UP000052978">
    <property type="component" value="Unassembled WGS sequence"/>
</dbReference>
<name>S7N7E4_MYOBR</name>
<evidence type="ECO:0000256" key="8">
    <source>
        <dbReference type="ARBA" id="ARBA00022786"/>
    </source>
</evidence>
<feature type="compositionally biased region" description="Polar residues" evidence="17">
    <location>
        <begin position="264"/>
        <end position="276"/>
    </location>
</feature>
<dbReference type="Gene3D" id="3.30.40.10">
    <property type="entry name" value="Zinc/RING finger domain, C3HC4 (zinc finger)"/>
    <property type="match status" value="1"/>
</dbReference>
<feature type="compositionally biased region" description="Basic and acidic residues" evidence="17">
    <location>
        <begin position="311"/>
        <end position="323"/>
    </location>
</feature>
<dbReference type="eggNOG" id="KOG4159">
    <property type="taxonomic scope" value="Eukaryota"/>
</dbReference>
<dbReference type="AlphaFoldDB" id="S7N7E4"/>
<dbReference type="GO" id="GO:0006325">
    <property type="term" value="P:chromatin organization"/>
    <property type="evidence" value="ECO:0007669"/>
    <property type="project" value="UniProtKB-KW"/>
</dbReference>
<keyword evidence="4" id="KW-0808">Transferase</keyword>
<sequence>MVKRKSSSGARSPRGSRVLSGTVAPRLLPGRRREHPHLHIKMAVPQDAIPSLSECQCGICMEIFMEPVTLPCNHTLCNACFQSTVEKANLCCPFCRRRVSSWTRYHTRRNSLINKELWEIIQKHYPKECKLRASGQELEDTVDDYQPVHLLSKPGELRREYEEEISKVEAERRASEEEENKASEEYIQKLLAEVEEEEKRQAEKRRREMEEQLKRDEELARKLSINISKRRREMEEQLKSDEELARKLSININNFCEKKVLASPMNSRKSDPVTSKLQKKSKNKQTNTGDIQKYLSPKSQFGSASQSEVVQEGKQKSMSKETDSSNVKSPMWQDTEVEEDMPTLSLQICLEIQEQGAKSSIESPMPQLCASDTE</sequence>
<dbReference type="FunFam" id="3.30.40.10:FF:000466">
    <property type="entry name" value="E3 ubiquitin-protein ligase RNF168"/>
    <property type="match status" value="1"/>
</dbReference>
<evidence type="ECO:0000256" key="14">
    <source>
        <dbReference type="ARBA" id="ARBA00079844"/>
    </source>
</evidence>
<feature type="domain" description="RING-type" evidence="18">
    <location>
        <begin position="57"/>
        <end position="96"/>
    </location>
</feature>
<evidence type="ECO:0000256" key="16">
    <source>
        <dbReference type="SAM" id="Coils"/>
    </source>
</evidence>
<organism evidence="19 20">
    <name type="scientific">Myotis brandtii</name>
    <name type="common">Brandt's bat</name>
    <dbReference type="NCBI Taxonomy" id="109478"/>
    <lineage>
        <taxon>Eukaryota</taxon>
        <taxon>Metazoa</taxon>
        <taxon>Chordata</taxon>
        <taxon>Craniata</taxon>
        <taxon>Vertebrata</taxon>
        <taxon>Euteleostomi</taxon>
        <taxon>Mammalia</taxon>
        <taxon>Eutheria</taxon>
        <taxon>Laurasiatheria</taxon>
        <taxon>Chiroptera</taxon>
        <taxon>Yangochiroptera</taxon>
        <taxon>Vespertilionidae</taxon>
        <taxon>Myotis</taxon>
    </lineage>
</organism>
<evidence type="ECO:0000259" key="18">
    <source>
        <dbReference type="PROSITE" id="PS50089"/>
    </source>
</evidence>
<evidence type="ECO:0000256" key="1">
    <source>
        <dbReference type="ARBA" id="ARBA00000900"/>
    </source>
</evidence>
<dbReference type="InterPro" id="IPR013083">
    <property type="entry name" value="Znf_RING/FYVE/PHD"/>
</dbReference>
<dbReference type="PANTHER" id="PTHR23328:SF1">
    <property type="entry name" value="E3 UBIQUITIN-PROTEIN LIGASE RNF168"/>
    <property type="match status" value="1"/>
</dbReference>
<dbReference type="Pfam" id="PF14447">
    <property type="entry name" value="Prok-RING_4"/>
    <property type="match status" value="1"/>
</dbReference>
<evidence type="ECO:0000256" key="9">
    <source>
        <dbReference type="ARBA" id="ARBA00022833"/>
    </source>
</evidence>
<protein>
    <recommendedName>
        <fullName evidence="3">RING-type E3 ubiquitin transferase</fullName>
        <ecNumber evidence="3">2.3.2.27</ecNumber>
    </recommendedName>
    <alternativeName>
        <fullName evidence="13 14">RING-type E3 ubiquitin transferase RNF168</fullName>
    </alternativeName>
</protein>
<evidence type="ECO:0000256" key="12">
    <source>
        <dbReference type="ARBA" id="ARBA00023242"/>
    </source>
</evidence>
<evidence type="ECO:0000256" key="3">
    <source>
        <dbReference type="ARBA" id="ARBA00012483"/>
    </source>
</evidence>
<keyword evidence="16" id="KW-0175">Coiled coil</keyword>
<evidence type="ECO:0000313" key="20">
    <source>
        <dbReference type="Proteomes" id="UP000052978"/>
    </source>
</evidence>
<evidence type="ECO:0000256" key="11">
    <source>
        <dbReference type="ARBA" id="ARBA00023204"/>
    </source>
</evidence>
<dbReference type="GO" id="GO:0035861">
    <property type="term" value="C:site of double-strand break"/>
    <property type="evidence" value="ECO:0007669"/>
    <property type="project" value="TreeGrafter"/>
</dbReference>
<dbReference type="PROSITE" id="PS50089">
    <property type="entry name" value="ZF_RING_2"/>
    <property type="match status" value="1"/>
</dbReference>
<evidence type="ECO:0000256" key="5">
    <source>
        <dbReference type="ARBA" id="ARBA00022723"/>
    </source>
</evidence>
<gene>
    <name evidence="19" type="ORF">D623_10032713</name>
</gene>
<feature type="compositionally biased region" description="Polar residues" evidence="17">
    <location>
        <begin position="297"/>
        <end position="309"/>
    </location>
</feature>
<feature type="coiled-coil region" evidence="16">
    <location>
        <begin position="158"/>
        <end position="251"/>
    </location>
</feature>
<evidence type="ECO:0000256" key="7">
    <source>
        <dbReference type="ARBA" id="ARBA00022771"/>
    </source>
</evidence>
<comment type="subcellular location">
    <subcellularLocation>
        <location evidence="2">Nucleus</location>
    </subcellularLocation>
</comment>
<evidence type="ECO:0000313" key="19">
    <source>
        <dbReference type="EMBL" id="EPQ12020.1"/>
    </source>
</evidence>
<dbReference type="GO" id="GO:0009314">
    <property type="term" value="P:response to radiation"/>
    <property type="evidence" value="ECO:0007669"/>
    <property type="project" value="UniProtKB-ARBA"/>
</dbReference>
<dbReference type="GO" id="GO:0005634">
    <property type="term" value="C:nucleus"/>
    <property type="evidence" value="ECO:0007669"/>
    <property type="project" value="UniProtKB-SubCell"/>
</dbReference>
<dbReference type="CDD" id="cd22265">
    <property type="entry name" value="UDM1_RNF168"/>
    <property type="match status" value="1"/>
</dbReference>
<dbReference type="GO" id="GO:1902494">
    <property type="term" value="C:catalytic complex"/>
    <property type="evidence" value="ECO:0007669"/>
    <property type="project" value="UniProtKB-ARBA"/>
</dbReference>
<evidence type="ECO:0000256" key="15">
    <source>
        <dbReference type="PROSITE-ProRule" id="PRU00175"/>
    </source>
</evidence>
<reference evidence="19 20" key="1">
    <citation type="journal article" date="2013" name="Nat. Commun.">
        <title>Genome analysis reveals insights into physiology and longevity of the Brandt's bat Myotis brandtii.</title>
        <authorList>
            <person name="Seim I."/>
            <person name="Fang X."/>
            <person name="Xiong Z."/>
            <person name="Lobanov A.V."/>
            <person name="Huang Z."/>
            <person name="Ma S."/>
            <person name="Feng Y."/>
            <person name="Turanov A.A."/>
            <person name="Zhu Y."/>
            <person name="Lenz T.L."/>
            <person name="Gerashchenko M.V."/>
            <person name="Fan D."/>
            <person name="Hee Yim S."/>
            <person name="Yao X."/>
            <person name="Jordan D."/>
            <person name="Xiong Y."/>
            <person name="Ma Y."/>
            <person name="Lyapunov A.N."/>
            <person name="Chen G."/>
            <person name="Kulakova O.I."/>
            <person name="Sun Y."/>
            <person name="Lee S.G."/>
            <person name="Bronson R.T."/>
            <person name="Moskalev A.A."/>
            <person name="Sunyaev S.R."/>
            <person name="Zhang G."/>
            <person name="Krogh A."/>
            <person name="Wang J."/>
            <person name="Gladyshev V.N."/>
        </authorList>
    </citation>
    <scope>NUCLEOTIDE SEQUENCE [LARGE SCALE GENOMIC DNA]</scope>
</reference>
<feature type="region of interest" description="Disordered" evidence="17">
    <location>
        <begin position="259"/>
        <end position="339"/>
    </location>
</feature>
<keyword evidence="5" id="KW-0479">Metal-binding</keyword>
<dbReference type="InterPro" id="IPR001841">
    <property type="entry name" value="Znf_RING"/>
</dbReference>
<dbReference type="PANTHER" id="PTHR23328">
    <property type="entry name" value="RING-TYPE DOMAIN-CONTAINING PROTEIN"/>
    <property type="match status" value="1"/>
</dbReference>
<keyword evidence="20" id="KW-1185">Reference proteome</keyword>
<dbReference type="CDD" id="cd16550">
    <property type="entry name" value="RING-HC_RNF168"/>
    <property type="match status" value="1"/>
</dbReference>
<comment type="catalytic activity">
    <reaction evidence="1">
        <text>S-ubiquitinyl-[E2 ubiquitin-conjugating enzyme]-L-cysteine + [acceptor protein]-L-lysine = [E2 ubiquitin-conjugating enzyme]-L-cysteine + N(6)-ubiquitinyl-[acceptor protein]-L-lysine.</text>
        <dbReference type="EC" id="2.3.2.27"/>
    </reaction>
</comment>
<proteinExistence type="predicted"/>
<evidence type="ECO:0000256" key="4">
    <source>
        <dbReference type="ARBA" id="ARBA00022679"/>
    </source>
</evidence>
<dbReference type="GO" id="GO:0061630">
    <property type="term" value="F:ubiquitin protein ligase activity"/>
    <property type="evidence" value="ECO:0007669"/>
    <property type="project" value="UniProtKB-EC"/>
</dbReference>
<keyword evidence="6" id="KW-0227">DNA damage</keyword>
<keyword evidence="12" id="KW-0539">Nucleus</keyword>
<evidence type="ECO:0000256" key="10">
    <source>
        <dbReference type="ARBA" id="ARBA00022853"/>
    </source>
</evidence>
<dbReference type="InterPro" id="IPR051657">
    <property type="entry name" value="RNF168/RNF169_E3_ubiq-ligase"/>
</dbReference>
<keyword evidence="11" id="KW-0234">DNA repair</keyword>
<keyword evidence="10" id="KW-0156">Chromatin regulator</keyword>
<evidence type="ECO:0000256" key="6">
    <source>
        <dbReference type="ARBA" id="ARBA00022763"/>
    </source>
</evidence>